<protein>
    <submittedName>
        <fullName evidence="1">Uncharacterized protein</fullName>
    </submittedName>
</protein>
<name>A0A7J5TZD8_9BACT</name>
<accession>A0A7J5TZD8</accession>
<evidence type="ECO:0000313" key="2">
    <source>
        <dbReference type="Proteomes" id="UP000488299"/>
    </source>
</evidence>
<keyword evidence="2" id="KW-1185">Reference proteome</keyword>
<organism evidence="1 2">
    <name type="scientific">Rudanella paleaurantiibacter</name>
    <dbReference type="NCBI Taxonomy" id="2614655"/>
    <lineage>
        <taxon>Bacteria</taxon>
        <taxon>Pseudomonadati</taxon>
        <taxon>Bacteroidota</taxon>
        <taxon>Cytophagia</taxon>
        <taxon>Cytophagales</taxon>
        <taxon>Cytophagaceae</taxon>
        <taxon>Rudanella</taxon>
    </lineage>
</organism>
<dbReference type="AlphaFoldDB" id="A0A7J5TZD8"/>
<gene>
    <name evidence="1" type="ORF">F5984_15195</name>
</gene>
<reference evidence="1 2" key="1">
    <citation type="submission" date="2019-10" db="EMBL/GenBank/DDBJ databases">
        <title>Rudanella paleaurantiibacter sp. nov., isolated from sludge.</title>
        <authorList>
            <person name="Xu S.Q."/>
        </authorList>
    </citation>
    <scope>NUCLEOTIDE SEQUENCE [LARGE SCALE GENOMIC DNA]</scope>
    <source>
        <strain evidence="1 2">HX-22-17</strain>
    </source>
</reference>
<proteinExistence type="predicted"/>
<sequence length="132" mass="14412">MKIAQLPIIFPTDRNGFSVSSRLGQDLTQGLIAYLREKNHFVTQLPTVSQYRAKLGVYAPALKRTICPHLIVIAGTQSIHIEISPDVELVEVQAAGRGSRGSDTPKILVVGSLEAFSQWLHPSTPSAVRLKP</sequence>
<dbReference type="Proteomes" id="UP000488299">
    <property type="component" value="Unassembled WGS sequence"/>
</dbReference>
<dbReference type="RefSeq" id="WP_152125071.1">
    <property type="nucleotide sequence ID" value="NZ_WELI01000005.1"/>
</dbReference>
<evidence type="ECO:0000313" key="1">
    <source>
        <dbReference type="EMBL" id="KAB7730486.1"/>
    </source>
</evidence>
<dbReference type="EMBL" id="WELI01000005">
    <property type="protein sequence ID" value="KAB7730486.1"/>
    <property type="molecule type" value="Genomic_DNA"/>
</dbReference>
<comment type="caution">
    <text evidence="1">The sequence shown here is derived from an EMBL/GenBank/DDBJ whole genome shotgun (WGS) entry which is preliminary data.</text>
</comment>